<proteinExistence type="predicted"/>
<comment type="caution">
    <text evidence="2">The sequence shown here is derived from an EMBL/GenBank/DDBJ whole genome shotgun (WGS) entry which is preliminary data.</text>
</comment>
<evidence type="ECO:0000256" key="1">
    <source>
        <dbReference type="SAM" id="Phobius"/>
    </source>
</evidence>
<dbReference type="EMBL" id="BLIV01000016">
    <property type="protein sequence ID" value="GFE52559.1"/>
    <property type="molecule type" value="Genomic_DNA"/>
</dbReference>
<accession>A0A640VX10</accession>
<keyword evidence="1" id="KW-0472">Membrane</keyword>
<protein>
    <submittedName>
        <fullName evidence="2">Uncharacterized protein</fullName>
    </submittedName>
</protein>
<reference evidence="2 3" key="1">
    <citation type="submission" date="2019-12" db="EMBL/GenBank/DDBJ databases">
        <title>Roseobacter cerasinus sp. nov., isolated from seawater around aquaculture.</title>
        <authorList>
            <person name="Muramatsu S."/>
            <person name="Takabe Y."/>
            <person name="Mori K."/>
            <person name="Takaichi S."/>
            <person name="Hanada S."/>
        </authorList>
    </citation>
    <scope>NUCLEOTIDE SEQUENCE [LARGE SCALE GENOMIC DNA]</scope>
    <source>
        <strain evidence="2 3">AI77</strain>
    </source>
</reference>
<keyword evidence="3" id="KW-1185">Reference proteome</keyword>
<gene>
    <name evidence="2" type="ORF">So717_43120</name>
</gene>
<sequence>MEASYLTRYEIINTGIALLALVIGGALAIKDYLEWASQRPKLDIRHVDAGADIYGPDYVMYWRVFTVTNISEVPAVIHKAILDCDHSHGGRCSGHEFVHEQEIDFWGNFETPLVMPAWSTTQISVLVATKLEEVFKDASISVVDYIDTRPGIPAENKSVPAREFPVLELAARIVALKRAPQKQEAGVDEILDDFVRGNHAFGARTSYPPRVVPCDHYDEEKVVWQCINLKLQTSDDEMFSSPPRATGVFMSSWSQDVLQDMWR</sequence>
<keyword evidence="1" id="KW-1133">Transmembrane helix</keyword>
<dbReference type="RefSeq" id="WP_238841194.1">
    <property type="nucleotide sequence ID" value="NZ_BLIV01000016.1"/>
</dbReference>
<feature type="transmembrane region" description="Helical" evidence="1">
    <location>
        <begin position="12"/>
        <end position="29"/>
    </location>
</feature>
<keyword evidence="1" id="KW-0812">Transmembrane</keyword>
<organism evidence="2 3">
    <name type="scientific">Roseobacter cerasinus</name>
    <dbReference type="NCBI Taxonomy" id="2602289"/>
    <lineage>
        <taxon>Bacteria</taxon>
        <taxon>Pseudomonadati</taxon>
        <taxon>Pseudomonadota</taxon>
        <taxon>Alphaproteobacteria</taxon>
        <taxon>Rhodobacterales</taxon>
        <taxon>Roseobacteraceae</taxon>
        <taxon>Roseobacter</taxon>
    </lineage>
</organism>
<dbReference type="Proteomes" id="UP000436522">
    <property type="component" value="Unassembled WGS sequence"/>
</dbReference>
<evidence type="ECO:0000313" key="3">
    <source>
        <dbReference type="Proteomes" id="UP000436522"/>
    </source>
</evidence>
<dbReference type="AlphaFoldDB" id="A0A640VX10"/>
<name>A0A640VX10_9RHOB</name>
<evidence type="ECO:0000313" key="2">
    <source>
        <dbReference type="EMBL" id="GFE52559.1"/>
    </source>
</evidence>